<dbReference type="RefSeq" id="WP_341726759.1">
    <property type="nucleotide sequence ID" value="NZ_JBBWWT010000007.1"/>
</dbReference>
<protein>
    <submittedName>
        <fullName evidence="4">TPM domain-containing protein</fullName>
    </submittedName>
</protein>
<dbReference type="PANTHER" id="PTHR30373">
    <property type="entry name" value="UPF0603 PROTEIN YGCG"/>
    <property type="match status" value="1"/>
</dbReference>
<name>A0ABU9J2W8_9GAMM</name>
<dbReference type="Pfam" id="PF04536">
    <property type="entry name" value="TPM_phosphatase"/>
    <property type="match status" value="1"/>
</dbReference>
<proteinExistence type="predicted"/>
<comment type="caution">
    <text evidence="4">The sequence shown here is derived from an EMBL/GenBank/DDBJ whole genome shotgun (WGS) entry which is preliminary data.</text>
</comment>
<evidence type="ECO:0000259" key="3">
    <source>
        <dbReference type="Pfam" id="PF04536"/>
    </source>
</evidence>
<feature type="transmembrane region" description="Helical" evidence="1">
    <location>
        <begin position="222"/>
        <end position="244"/>
    </location>
</feature>
<feature type="signal peptide" evidence="2">
    <location>
        <begin position="1"/>
        <end position="21"/>
    </location>
</feature>
<evidence type="ECO:0000313" key="4">
    <source>
        <dbReference type="EMBL" id="MEL1265588.1"/>
    </source>
</evidence>
<feature type="transmembrane region" description="Helical" evidence="1">
    <location>
        <begin position="182"/>
        <end position="201"/>
    </location>
</feature>
<keyword evidence="2" id="KW-0732">Signal</keyword>
<evidence type="ECO:0000256" key="1">
    <source>
        <dbReference type="SAM" id="Phobius"/>
    </source>
</evidence>
<dbReference type="InterPro" id="IPR007621">
    <property type="entry name" value="TPM_dom"/>
</dbReference>
<keyword evidence="1" id="KW-1133">Transmembrane helix</keyword>
<dbReference type="PANTHER" id="PTHR30373:SF2">
    <property type="entry name" value="UPF0603 PROTEIN YGCG"/>
    <property type="match status" value="1"/>
</dbReference>
<organism evidence="4 5">
    <name type="scientific">Pseudoxanthomonas putridarboris</name>
    <dbReference type="NCBI Taxonomy" id="752605"/>
    <lineage>
        <taxon>Bacteria</taxon>
        <taxon>Pseudomonadati</taxon>
        <taxon>Pseudomonadota</taxon>
        <taxon>Gammaproteobacteria</taxon>
        <taxon>Lysobacterales</taxon>
        <taxon>Lysobacteraceae</taxon>
        <taxon>Pseudoxanthomonas</taxon>
    </lineage>
</organism>
<evidence type="ECO:0000313" key="5">
    <source>
        <dbReference type="Proteomes" id="UP001459204"/>
    </source>
</evidence>
<dbReference type="Gene3D" id="3.10.310.50">
    <property type="match status" value="1"/>
</dbReference>
<reference evidence="4 5" key="1">
    <citation type="submission" date="2024-04" db="EMBL/GenBank/DDBJ databases">
        <title>Draft genome sequence of Pseudoxanthomonas putridarboris WD12.</title>
        <authorList>
            <person name="Oh J."/>
        </authorList>
    </citation>
    <scope>NUCLEOTIDE SEQUENCE [LARGE SCALE GENOMIC DNA]</scope>
    <source>
        <strain evidence="4 5">WD12</strain>
    </source>
</reference>
<dbReference type="EMBL" id="JBBWWT010000007">
    <property type="protein sequence ID" value="MEL1265588.1"/>
    <property type="molecule type" value="Genomic_DNA"/>
</dbReference>
<keyword evidence="1" id="KW-0472">Membrane</keyword>
<dbReference type="Proteomes" id="UP001459204">
    <property type="component" value="Unassembled WGS sequence"/>
</dbReference>
<dbReference type="PROSITE" id="PS51257">
    <property type="entry name" value="PROKAR_LIPOPROTEIN"/>
    <property type="match status" value="1"/>
</dbReference>
<sequence>MSVRALALSLCLLLSCAPAWAQPLAGIPALDSPVVDTTGTLDAARKQQLEQQALALQQRKGSQLQVLMVPTTQPETIEQYAVRVFEQWKLGRKGVDDGVLLLVAKDDRRVRIETGYGLEGAIPDAVANRVIQEYLAPRFRTGDFGGGIADATAALVKLIDGEPLPEPVSTHRASDGEGRGGGLLFALFAAFIVATIVRGMFSRAPSGIRGLFTGGAAGGVALLLSSLFTVGGIAGVLGLLYGLMSVSTRGGYARHRDWGGWGGGGGGWGGGGFGGGGGGFGGGGWSGGGGMSGGGGASGSW</sequence>
<gene>
    <name evidence="4" type="ORF">AAD027_14600</name>
</gene>
<keyword evidence="5" id="KW-1185">Reference proteome</keyword>
<accession>A0ABU9J2W8</accession>
<evidence type="ECO:0000256" key="2">
    <source>
        <dbReference type="SAM" id="SignalP"/>
    </source>
</evidence>
<keyword evidence="1" id="KW-0812">Transmembrane</keyword>
<feature type="chain" id="PRO_5046709858" evidence="2">
    <location>
        <begin position="22"/>
        <end position="301"/>
    </location>
</feature>
<feature type="domain" description="TPM" evidence="3">
    <location>
        <begin position="34"/>
        <end position="157"/>
    </location>
</feature>